<dbReference type="Proteomes" id="UP001497444">
    <property type="component" value="Chromosome 14"/>
</dbReference>
<keyword evidence="3" id="KW-1185">Reference proteome</keyword>
<organism evidence="2 3">
    <name type="scientific">Sphagnum jensenii</name>
    <dbReference type="NCBI Taxonomy" id="128206"/>
    <lineage>
        <taxon>Eukaryota</taxon>
        <taxon>Viridiplantae</taxon>
        <taxon>Streptophyta</taxon>
        <taxon>Embryophyta</taxon>
        <taxon>Bryophyta</taxon>
        <taxon>Sphagnophytina</taxon>
        <taxon>Sphagnopsida</taxon>
        <taxon>Sphagnales</taxon>
        <taxon>Sphagnaceae</taxon>
        <taxon>Sphagnum</taxon>
    </lineage>
</organism>
<feature type="compositionally biased region" description="Basic and acidic residues" evidence="1">
    <location>
        <begin position="63"/>
        <end position="80"/>
    </location>
</feature>
<dbReference type="EMBL" id="OZ020109">
    <property type="protein sequence ID" value="CAK9262117.1"/>
    <property type="molecule type" value="Genomic_DNA"/>
</dbReference>
<reference evidence="2" key="1">
    <citation type="submission" date="2024-02" db="EMBL/GenBank/DDBJ databases">
        <authorList>
            <consortium name="ELIXIR-Norway"/>
            <consortium name="Elixir Norway"/>
        </authorList>
    </citation>
    <scope>NUCLEOTIDE SEQUENCE</scope>
</reference>
<protein>
    <submittedName>
        <fullName evidence="2">Uncharacterized protein</fullName>
    </submittedName>
</protein>
<sequence length="80" mass="8968">MRSDKQIAADVNRRAAQRAARRDAQIATNANRRAAGRAAHNNAQIALENVTCANARMLLHSNKQQEMRNVDRQAHQGQHE</sequence>
<evidence type="ECO:0000313" key="3">
    <source>
        <dbReference type="Proteomes" id="UP001497444"/>
    </source>
</evidence>
<feature type="compositionally biased region" description="Low complexity" evidence="1">
    <location>
        <begin position="25"/>
        <end position="35"/>
    </location>
</feature>
<accession>A0ABP0W5P0</accession>
<feature type="region of interest" description="Disordered" evidence="1">
    <location>
        <begin position="1"/>
        <end position="35"/>
    </location>
</feature>
<feature type="compositionally biased region" description="Basic and acidic residues" evidence="1">
    <location>
        <begin position="1"/>
        <end position="13"/>
    </location>
</feature>
<evidence type="ECO:0000256" key="1">
    <source>
        <dbReference type="SAM" id="MobiDB-lite"/>
    </source>
</evidence>
<feature type="region of interest" description="Disordered" evidence="1">
    <location>
        <begin position="60"/>
        <end position="80"/>
    </location>
</feature>
<gene>
    <name evidence="2" type="ORF">CSSPJE1EN1_LOCUS7595</name>
</gene>
<proteinExistence type="predicted"/>
<evidence type="ECO:0000313" key="2">
    <source>
        <dbReference type="EMBL" id="CAK9262117.1"/>
    </source>
</evidence>
<name>A0ABP0W5P0_9BRYO</name>